<dbReference type="EMBL" id="WVTA01000009">
    <property type="protein sequence ID" value="KAK3207210.1"/>
    <property type="molecule type" value="Genomic_DNA"/>
</dbReference>
<sequence length="94" mass="9151">MLAKTIITCALATVGSAAAVLPRTGGGSGGGDKPTPESCTVRDDGNTSPKYCPNLGGIGVVIPVSLCSIIADVTLGLNVLSCCGASSCVAIDIL</sequence>
<gene>
    <name evidence="3" type="ORF">GRF29_103g223312</name>
</gene>
<feature type="signal peptide" evidence="2">
    <location>
        <begin position="1"/>
        <end position="19"/>
    </location>
</feature>
<reference evidence="3 4" key="1">
    <citation type="submission" date="2021-02" db="EMBL/GenBank/DDBJ databases">
        <title>Genome assembly of Pseudopithomyces chartarum.</title>
        <authorList>
            <person name="Jauregui R."/>
            <person name="Singh J."/>
            <person name="Voisey C."/>
        </authorList>
    </citation>
    <scope>NUCLEOTIDE SEQUENCE [LARGE SCALE GENOMIC DNA]</scope>
    <source>
        <strain evidence="3 4">AGR01</strain>
    </source>
</reference>
<organism evidence="3 4">
    <name type="scientific">Pseudopithomyces chartarum</name>
    <dbReference type="NCBI Taxonomy" id="1892770"/>
    <lineage>
        <taxon>Eukaryota</taxon>
        <taxon>Fungi</taxon>
        <taxon>Dikarya</taxon>
        <taxon>Ascomycota</taxon>
        <taxon>Pezizomycotina</taxon>
        <taxon>Dothideomycetes</taxon>
        <taxon>Pleosporomycetidae</taxon>
        <taxon>Pleosporales</taxon>
        <taxon>Massarineae</taxon>
        <taxon>Didymosphaeriaceae</taxon>
        <taxon>Pseudopithomyces</taxon>
    </lineage>
</organism>
<feature type="chain" id="PRO_5043005314" description="Hydrophobin" evidence="2">
    <location>
        <begin position="20"/>
        <end position="94"/>
    </location>
</feature>
<proteinExistence type="predicted"/>
<comment type="caution">
    <text evidence="3">The sequence shown here is derived from an EMBL/GenBank/DDBJ whole genome shotgun (WGS) entry which is preliminary data.</text>
</comment>
<evidence type="ECO:0000313" key="3">
    <source>
        <dbReference type="EMBL" id="KAK3207210.1"/>
    </source>
</evidence>
<dbReference type="AlphaFoldDB" id="A0AAN6LXT8"/>
<dbReference type="Proteomes" id="UP001280581">
    <property type="component" value="Unassembled WGS sequence"/>
</dbReference>
<evidence type="ECO:0000256" key="1">
    <source>
        <dbReference type="SAM" id="MobiDB-lite"/>
    </source>
</evidence>
<accession>A0AAN6LXT8</accession>
<name>A0AAN6LXT8_9PLEO</name>
<protein>
    <recommendedName>
        <fullName evidence="5">Hydrophobin</fullName>
    </recommendedName>
</protein>
<feature type="region of interest" description="Disordered" evidence="1">
    <location>
        <begin position="22"/>
        <end position="46"/>
    </location>
</feature>
<evidence type="ECO:0008006" key="5">
    <source>
        <dbReference type="Google" id="ProtNLM"/>
    </source>
</evidence>
<evidence type="ECO:0000256" key="2">
    <source>
        <dbReference type="SAM" id="SignalP"/>
    </source>
</evidence>
<evidence type="ECO:0000313" key="4">
    <source>
        <dbReference type="Proteomes" id="UP001280581"/>
    </source>
</evidence>
<keyword evidence="2" id="KW-0732">Signal</keyword>
<keyword evidence="4" id="KW-1185">Reference proteome</keyword>